<dbReference type="Proteomes" id="UP000324222">
    <property type="component" value="Unassembled WGS sequence"/>
</dbReference>
<protein>
    <recommendedName>
        <fullName evidence="4">Secreted protein</fullName>
    </recommendedName>
</protein>
<keyword evidence="1" id="KW-0732">Signal</keyword>
<accession>A0A5B7DWN9</accession>
<reference evidence="2 3" key="1">
    <citation type="submission" date="2019-05" db="EMBL/GenBank/DDBJ databases">
        <title>Another draft genome of Portunus trituberculatus and its Hox gene families provides insights of decapod evolution.</title>
        <authorList>
            <person name="Jeong J.-H."/>
            <person name="Song I."/>
            <person name="Kim S."/>
            <person name="Choi T."/>
            <person name="Kim D."/>
            <person name="Ryu S."/>
            <person name="Kim W."/>
        </authorList>
    </citation>
    <scope>NUCLEOTIDE SEQUENCE [LARGE SCALE GENOMIC DNA]</scope>
    <source>
        <tissue evidence="2">Muscle</tissue>
    </source>
</reference>
<proteinExistence type="predicted"/>
<keyword evidence="3" id="KW-1185">Reference proteome</keyword>
<sequence>MATTSTVIFLALCTATTRTPAAPTLRLSDTGDSREQITMKNRLRKSLKSPQGRAARFYSVHKGSIWVYVLEVFCPGSNARIL</sequence>
<evidence type="ECO:0008006" key="4">
    <source>
        <dbReference type="Google" id="ProtNLM"/>
    </source>
</evidence>
<evidence type="ECO:0000313" key="3">
    <source>
        <dbReference type="Proteomes" id="UP000324222"/>
    </source>
</evidence>
<dbReference type="EMBL" id="VSRR010001516">
    <property type="protein sequence ID" value="MPC25838.1"/>
    <property type="molecule type" value="Genomic_DNA"/>
</dbReference>
<comment type="caution">
    <text evidence="2">The sequence shown here is derived from an EMBL/GenBank/DDBJ whole genome shotgun (WGS) entry which is preliminary data.</text>
</comment>
<gene>
    <name evidence="2" type="ORF">E2C01_018961</name>
</gene>
<organism evidence="2 3">
    <name type="scientific">Portunus trituberculatus</name>
    <name type="common">Swimming crab</name>
    <name type="synonym">Neptunus trituberculatus</name>
    <dbReference type="NCBI Taxonomy" id="210409"/>
    <lineage>
        <taxon>Eukaryota</taxon>
        <taxon>Metazoa</taxon>
        <taxon>Ecdysozoa</taxon>
        <taxon>Arthropoda</taxon>
        <taxon>Crustacea</taxon>
        <taxon>Multicrustacea</taxon>
        <taxon>Malacostraca</taxon>
        <taxon>Eumalacostraca</taxon>
        <taxon>Eucarida</taxon>
        <taxon>Decapoda</taxon>
        <taxon>Pleocyemata</taxon>
        <taxon>Brachyura</taxon>
        <taxon>Eubrachyura</taxon>
        <taxon>Portunoidea</taxon>
        <taxon>Portunidae</taxon>
        <taxon>Portuninae</taxon>
        <taxon>Portunus</taxon>
    </lineage>
</organism>
<dbReference type="AlphaFoldDB" id="A0A5B7DWN9"/>
<name>A0A5B7DWN9_PORTR</name>
<evidence type="ECO:0000256" key="1">
    <source>
        <dbReference type="SAM" id="SignalP"/>
    </source>
</evidence>
<evidence type="ECO:0000313" key="2">
    <source>
        <dbReference type="EMBL" id="MPC25838.1"/>
    </source>
</evidence>
<feature type="chain" id="PRO_5022849130" description="Secreted protein" evidence="1">
    <location>
        <begin position="22"/>
        <end position="82"/>
    </location>
</feature>
<feature type="signal peptide" evidence="1">
    <location>
        <begin position="1"/>
        <end position="21"/>
    </location>
</feature>